<reference evidence="2 3" key="1">
    <citation type="submission" date="2016-10" db="EMBL/GenBank/DDBJ databases">
        <authorList>
            <person name="de Groot N.N."/>
        </authorList>
    </citation>
    <scope>NUCLEOTIDE SEQUENCE [LARGE SCALE GENOMIC DNA]</scope>
    <source>
        <strain evidence="2 3">Nm146</strain>
    </source>
</reference>
<sequence>MEIFLSLAFIALMGGVLLHPLIRRRRSSAAKAALTDQQIISHHDKAIGEASAYMQFNCFGKRMQPAEGQYHIVYTNEHGVTTERDISVTGVHSHNGKDAVIAFCHLRNAHRLFINENIERAVDLYTGEWVESVAQHAIVRHENSEEEKMMNALDQEMMALHLLVFFSRADGRMTKTERGIIADYLKHRYQDIAFEGNEFEEAINAVSTIVKNDFKRIVADMVSSRDSERLSDISDYAKRIVATQEIVNLLEKNALELLAAAVAKCGPSLQESGSTYIKSQTSTL</sequence>
<dbReference type="STRING" id="52442.SAMN05421880_12338"/>
<dbReference type="OrthoDB" id="8549735at2"/>
<dbReference type="AlphaFoldDB" id="A0A1I4SA01"/>
<dbReference type="InterPro" id="IPR029024">
    <property type="entry name" value="TerB-like"/>
</dbReference>
<proteinExistence type="predicted"/>
<evidence type="ECO:0000313" key="2">
    <source>
        <dbReference type="EMBL" id="SFM61328.1"/>
    </source>
</evidence>
<accession>A0A1I4SA01</accession>
<dbReference type="RefSeq" id="WP_090670634.1">
    <property type="nucleotide sequence ID" value="NZ_CAJNAP010000003.1"/>
</dbReference>
<evidence type="ECO:0000313" key="1">
    <source>
        <dbReference type="EMBL" id="CAE6491424.1"/>
    </source>
</evidence>
<gene>
    <name evidence="1" type="ORF">NMYAN_110082</name>
    <name evidence="2" type="ORF">SAMN05421880_12338</name>
</gene>
<dbReference type="SUPFAM" id="SSF158682">
    <property type="entry name" value="TerB-like"/>
    <property type="match status" value="1"/>
</dbReference>
<dbReference type="EMBL" id="CAJNAP010000003">
    <property type="protein sequence ID" value="CAE6491424.1"/>
    <property type="molecule type" value="Genomic_DNA"/>
</dbReference>
<organism evidence="2 3">
    <name type="scientific">Nitrosomonas nitrosa</name>
    <dbReference type="NCBI Taxonomy" id="52442"/>
    <lineage>
        <taxon>Bacteria</taxon>
        <taxon>Pseudomonadati</taxon>
        <taxon>Pseudomonadota</taxon>
        <taxon>Betaproteobacteria</taxon>
        <taxon>Nitrosomonadales</taxon>
        <taxon>Nitrosomonadaceae</taxon>
        <taxon>Nitrosomonas</taxon>
    </lineage>
</organism>
<keyword evidence="3" id="KW-1185">Reference proteome</keyword>
<evidence type="ECO:0008006" key="4">
    <source>
        <dbReference type="Google" id="ProtNLM"/>
    </source>
</evidence>
<reference evidence="1" key="2">
    <citation type="submission" date="2021-02" db="EMBL/GenBank/DDBJ databases">
        <authorList>
            <person name="Han P."/>
        </authorList>
    </citation>
    <scope>NUCLEOTIDE SEQUENCE</scope>
    <source>
        <strain evidence="1">Nitrosomonas nitrosa 18-3D</strain>
    </source>
</reference>
<dbReference type="Proteomes" id="UP000199561">
    <property type="component" value="Unassembled WGS sequence"/>
</dbReference>
<name>A0A1I4SA01_9PROT</name>
<evidence type="ECO:0000313" key="3">
    <source>
        <dbReference type="Proteomes" id="UP000199561"/>
    </source>
</evidence>
<dbReference type="EMBL" id="FOUF01000023">
    <property type="protein sequence ID" value="SFM61328.1"/>
    <property type="molecule type" value="Genomic_DNA"/>
</dbReference>
<dbReference type="Proteomes" id="UP000601736">
    <property type="component" value="Unassembled WGS sequence"/>
</dbReference>
<protein>
    <recommendedName>
        <fullName evidence="4">Co-chaperone DjlA N-terminal domain-containing protein</fullName>
    </recommendedName>
</protein>